<dbReference type="RefSeq" id="WP_071865340.1">
    <property type="nucleotide sequence ID" value="NZ_JBHLVQ010000008.1"/>
</dbReference>
<keyword evidence="1" id="KW-0812">Transmembrane</keyword>
<feature type="transmembrane region" description="Helical" evidence="1">
    <location>
        <begin position="145"/>
        <end position="166"/>
    </location>
</feature>
<protein>
    <recommendedName>
        <fullName evidence="4">ABC transporter permease</fullName>
    </recommendedName>
</protein>
<name>A0A267HU33_9ENTE</name>
<evidence type="ECO:0000313" key="2">
    <source>
        <dbReference type="EMBL" id="PAB01856.1"/>
    </source>
</evidence>
<dbReference type="InterPro" id="IPR010540">
    <property type="entry name" value="CmpB_TMEM229"/>
</dbReference>
<dbReference type="AlphaFoldDB" id="A0A267HU33"/>
<reference evidence="2 3" key="1">
    <citation type="submission" date="2015-08" db="EMBL/GenBank/DDBJ databases">
        <title>Enterococcus genome sequence.</title>
        <authorList>
            <person name="Acedo J.Z."/>
            <person name="Vederas J.C."/>
        </authorList>
    </citation>
    <scope>NUCLEOTIDE SEQUENCE [LARGE SCALE GENOMIC DNA]</scope>
    <source>
        <strain evidence="2 3">49</strain>
    </source>
</reference>
<dbReference type="OrthoDB" id="9789229at2"/>
<feature type="transmembrane region" description="Helical" evidence="1">
    <location>
        <begin position="6"/>
        <end position="25"/>
    </location>
</feature>
<keyword evidence="3" id="KW-1185">Reference proteome</keyword>
<feature type="transmembrane region" description="Helical" evidence="1">
    <location>
        <begin position="105"/>
        <end position="125"/>
    </location>
</feature>
<comment type="caution">
    <text evidence="2">The sequence shown here is derived from an EMBL/GenBank/DDBJ whole genome shotgun (WGS) entry which is preliminary data.</text>
</comment>
<sequence length="256" mass="30121">MQEFITVVLLFFCYSFIGWLWETIFCSIKAKKFVYRGFLMGPITPIYGFGILMVLYFLRPFHNNLLLLYIFAAVLVTILEYVTSYGLEKLFHASWWDYHDVPLNINGRVAIPVSLFWGIGCVLIVKVVHPRVMLGVNWLAMHFGFYLPVILIAIMMFDLGYTLANLASFQSMTKKIATELDQRKEELKDSFDEKKDEVQQRLALTQYFKDHPEAENALPRLNFHQRRLLKNFNRLKLDNVKSLENVRQYVTNRKKN</sequence>
<feature type="transmembrane region" description="Helical" evidence="1">
    <location>
        <begin position="37"/>
        <end position="58"/>
    </location>
</feature>
<dbReference type="Proteomes" id="UP000216797">
    <property type="component" value="Unassembled WGS sequence"/>
</dbReference>
<evidence type="ECO:0000256" key="1">
    <source>
        <dbReference type="SAM" id="Phobius"/>
    </source>
</evidence>
<gene>
    <name evidence="2" type="ORF">AKL21_02685</name>
</gene>
<feature type="transmembrane region" description="Helical" evidence="1">
    <location>
        <begin position="64"/>
        <end position="84"/>
    </location>
</feature>
<accession>A0A267HU33</accession>
<keyword evidence="1" id="KW-1133">Transmembrane helix</keyword>
<keyword evidence="1" id="KW-0472">Membrane</keyword>
<proteinExistence type="predicted"/>
<evidence type="ECO:0008006" key="4">
    <source>
        <dbReference type="Google" id="ProtNLM"/>
    </source>
</evidence>
<organism evidence="2 3">
    <name type="scientific">Enterococcus canintestini</name>
    <dbReference type="NCBI Taxonomy" id="317010"/>
    <lineage>
        <taxon>Bacteria</taxon>
        <taxon>Bacillati</taxon>
        <taxon>Bacillota</taxon>
        <taxon>Bacilli</taxon>
        <taxon>Lactobacillales</taxon>
        <taxon>Enterococcaceae</taxon>
        <taxon>Enterococcus</taxon>
    </lineage>
</organism>
<evidence type="ECO:0000313" key="3">
    <source>
        <dbReference type="Proteomes" id="UP000216797"/>
    </source>
</evidence>
<dbReference type="Pfam" id="PF06541">
    <property type="entry name" value="ABC_trans_CmpB"/>
    <property type="match status" value="1"/>
</dbReference>
<dbReference type="EMBL" id="LHUG01000002">
    <property type="protein sequence ID" value="PAB01856.1"/>
    <property type="molecule type" value="Genomic_DNA"/>
</dbReference>